<feature type="chain" id="PRO_5028810301" description="DUF4377 domain-containing protein" evidence="1">
    <location>
        <begin position="21"/>
        <end position="215"/>
    </location>
</feature>
<feature type="signal peptide" evidence="1">
    <location>
        <begin position="1"/>
        <end position="20"/>
    </location>
</feature>
<dbReference type="Pfam" id="PF03724">
    <property type="entry name" value="META"/>
    <property type="match status" value="1"/>
</dbReference>
<organism evidence="4 5">
    <name type="scientific">Iodobacter fluviatilis</name>
    <dbReference type="NCBI Taxonomy" id="537"/>
    <lineage>
        <taxon>Bacteria</taxon>
        <taxon>Pseudomonadati</taxon>
        <taxon>Pseudomonadota</taxon>
        <taxon>Betaproteobacteria</taxon>
        <taxon>Neisseriales</taxon>
        <taxon>Chitinibacteraceae</taxon>
        <taxon>Iodobacter</taxon>
    </lineage>
</organism>
<proteinExistence type="predicted"/>
<keyword evidence="5" id="KW-1185">Reference proteome</keyword>
<dbReference type="Gene3D" id="2.40.128.270">
    <property type="match status" value="1"/>
</dbReference>
<name>A0A7G3GCQ8_9NEIS</name>
<reference evidence="4 5" key="1">
    <citation type="submission" date="2018-01" db="EMBL/GenBank/DDBJ databases">
        <title>Genome sequence of Iodobacter sp. strain PCH194 isolated from Indian Trans-Himalaya.</title>
        <authorList>
            <person name="Kumar V."/>
            <person name="Thakur V."/>
            <person name="Kumar S."/>
            <person name="Singh D."/>
        </authorList>
    </citation>
    <scope>NUCLEOTIDE SEQUENCE [LARGE SCALE GENOMIC DNA]</scope>
    <source>
        <strain evidence="4 5">PCH194</strain>
    </source>
</reference>
<dbReference type="AlphaFoldDB" id="A0A7G3GCQ8"/>
<evidence type="ECO:0000256" key="1">
    <source>
        <dbReference type="SAM" id="SignalP"/>
    </source>
</evidence>
<gene>
    <name evidence="4" type="ORF">C1H71_18150</name>
</gene>
<dbReference type="EMBL" id="CP025781">
    <property type="protein sequence ID" value="QBC45267.1"/>
    <property type="molecule type" value="Genomic_DNA"/>
</dbReference>
<dbReference type="InterPro" id="IPR005184">
    <property type="entry name" value="DUF306_Meta_HslJ"/>
</dbReference>
<feature type="domain" description="DUF4377" evidence="3">
    <location>
        <begin position="140"/>
        <end position="213"/>
    </location>
</feature>
<keyword evidence="1" id="KW-0732">Signal</keyword>
<dbReference type="RefSeq" id="WP_130107770.1">
    <property type="nucleotide sequence ID" value="NZ_CP025781.1"/>
</dbReference>
<accession>A0A7G3GCQ8</accession>
<sequence>MLNKSLMATALLAMAMSAQARALLDGDYILSEWRHAGVTQRETKKATLSIIGDRVSGFSGCNRYSGSISTLPKLKVGPLASTRMACLDDQAAQVESAVLAVFESALRYRLQKGNRLVFLAAKGERLIFVRQPDTIEQVLYIAPETKSCSAGVARMDCLQTRESPTAEWTLFYNHIEGFDYVAGKGYKIKVRREKVSNPPADASAFKYVLLEVLGD</sequence>
<dbReference type="Pfam" id="PF14302">
    <property type="entry name" value="DUF4377"/>
    <property type="match status" value="1"/>
</dbReference>
<evidence type="ECO:0000259" key="3">
    <source>
        <dbReference type="Pfam" id="PF14302"/>
    </source>
</evidence>
<dbReference type="PANTHER" id="PTHR35535">
    <property type="entry name" value="HEAT SHOCK PROTEIN HSLJ"/>
    <property type="match status" value="1"/>
</dbReference>
<dbReference type="InterPro" id="IPR025485">
    <property type="entry name" value="DUF4377"/>
</dbReference>
<dbReference type="KEGG" id="ifl:C1H71_18150"/>
<evidence type="ECO:0008006" key="6">
    <source>
        <dbReference type="Google" id="ProtNLM"/>
    </source>
</evidence>
<dbReference type="PANTHER" id="PTHR35535:SF2">
    <property type="entry name" value="DUF306 DOMAIN-CONTAINING PROTEIN"/>
    <property type="match status" value="1"/>
</dbReference>
<dbReference type="InterPro" id="IPR038670">
    <property type="entry name" value="HslJ-like_sf"/>
</dbReference>
<evidence type="ECO:0000313" key="5">
    <source>
        <dbReference type="Proteomes" id="UP000515917"/>
    </source>
</evidence>
<dbReference type="Proteomes" id="UP000515917">
    <property type="component" value="Chromosome"/>
</dbReference>
<feature type="domain" description="DUF306" evidence="2">
    <location>
        <begin position="23"/>
        <end position="128"/>
    </location>
</feature>
<dbReference type="InterPro" id="IPR053147">
    <property type="entry name" value="Hsp_HslJ-like"/>
</dbReference>
<evidence type="ECO:0000313" key="4">
    <source>
        <dbReference type="EMBL" id="QBC45267.1"/>
    </source>
</evidence>
<protein>
    <recommendedName>
        <fullName evidence="6">DUF4377 domain-containing protein</fullName>
    </recommendedName>
</protein>
<evidence type="ECO:0000259" key="2">
    <source>
        <dbReference type="Pfam" id="PF03724"/>
    </source>
</evidence>